<sequence>MTPQKASVDVAINAYGKPYQTAITLLTLMKTSGEWINKIYFVEEAKQPEPSNFQFIFKHFGDKIIYYKPSFWLWTKNLKFDFLLKFKWFRRAIRYQYAWEKSNRKYLLVIHNDVYFKDDLVKEYLEGIGPASGIGRIGQCWVCPAYAAKLCHSEMYTQYKPGYEELMKISAEYPQARTSTYTEVVDPKAPWPLPECRLNEYVAMIDLEKTRKDTLPAGKGSAFGSYDRLDVGVKWFADMNNLGHSFVHFDYDPYATHSWISLKNAGHNALFDKDLYKYEESVALQQLIDEFGYDPKTKSFQSQL</sequence>
<evidence type="ECO:0000313" key="2">
    <source>
        <dbReference type="Proteomes" id="UP000679725"/>
    </source>
</evidence>
<evidence type="ECO:0000313" key="1">
    <source>
        <dbReference type="EMBL" id="CAG5068321.1"/>
    </source>
</evidence>
<gene>
    <name evidence="1" type="ORF">DYBT9623_01051</name>
</gene>
<dbReference type="Proteomes" id="UP000679725">
    <property type="component" value="Unassembled WGS sequence"/>
</dbReference>
<organism evidence="1 2">
    <name type="scientific">Dyadobacter linearis</name>
    <dbReference type="NCBI Taxonomy" id="2823330"/>
    <lineage>
        <taxon>Bacteria</taxon>
        <taxon>Pseudomonadati</taxon>
        <taxon>Bacteroidota</taxon>
        <taxon>Cytophagia</taxon>
        <taxon>Cytophagales</taxon>
        <taxon>Spirosomataceae</taxon>
        <taxon>Dyadobacter</taxon>
    </lineage>
</organism>
<proteinExistence type="predicted"/>
<evidence type="ECO:0008006" key="3">
    <source>
        <dbReference type="Google" id="ProtNLM"/>
    </source>
</evidence>
<reference evidence="1 2" key="1">
    <citation type="submission" date="2021-04" db="EMBL/GenBank/DDBJ databases">
        <authorList>
            <person name="Rodrigo-Torres L."/>
            <person name="Arahal R. D."/>
            <person name="Lucena T."/>
        </authorList>
    </citation>
    <scope>NUCLEOTIDE SEQUENCE [LARGE SCALE GENOMIC DNA]</scope>
    <source>
        <strain evidence="1 2">CECT 9623</strain>
    </source>
</reference>
<keyword evidence="2" id="KW-1185">Reference proteome</keyword>
<comment type="caution">
    <text evidence="1">The sequence shown here is derived from an EMBL/GenBank/DDBJ whole genome shotgun (WGS) entry which is preliminary data.</text>
</comment>
<accession>A0ABN7R8C1</accession>
<dbReference type="EMBL" id="CAJRAU010000001">
    <property type="protein sequence ID" value="CAG5068321.1"/>
    <property type="molecule type" value="Genomic_DNA"/>
</dbReference>
<name>A0ABN7R8C1_9BACT</name>
<protein>
    <recommendedName>
        <fullName evidence="3">DUF5672 domain-containing protein</fullName>
    </recommendedName>
</protein>
<dbReference type="RefSeq" id="WP_215232410.1">
    <property type="nucleotide sequence ID" value="NZ_CAJRAU010000001.1"/>
</dbReference>